<dbReference type="EMBL" id="VIGH01000003">
    <property type="protein sequence ID" value="TQF73333.1"/>
    <property type="molecule type" value="Genomic_DNA"/>
</dbReference>
<dbReference type="RefSeq" id="WP_142097114.1">
    <property type="nucleotide sequence ID" value="NZ_VIGH01000003.1"/>
</dbReference>
<sequence length="166" mass="17699">MFSLIRGGALFGATVCTGLIAGLFYSFAVSVMLGLHASDDRTFVEAMQRINVAILNGWFALAFGGALAFTVLAVGMHLRAPWRPALPWVVAALVLYLVVLVVTSVVNVPLNDDLAAAGSLDHIADLGSVRAHFESTWVRWNVVRAVTSTAAFACLAVAQWVLAVRD</sequence>
<organism evidence="2 3">
    <name type="scientific">Rhodococcus spelaei</name>
    <dbReference type="NCBI Taxonomy" id="2546320"/>
    <lineage>
        <taxon>Bacteria</taxon>
        <taxon>Bacillati</taxon>
        <taxon>Actinomycetota</taxon>
        <taxon>Actinomycetes</taxon>
        <taxon>Mycobacteriales</taxon>
        <taxon>Nocardiaceae</taxon>
        <taxon>Rhodococcus</taxon>
    </lineage>
</organism>
<protein>
    <submittedName>
        <fullName evidence="2">DUF1772 domain-containing protein</fullName>
    </submittedName>
</protein>
<accession>A0A541BLX8</accession>
<feature type="transmembrane region" description="Helical" evidence="1">
    <location>
        <begin position="86"/>
        <end position="106"/>
    </location>
</feature>
<keyword evidence="3" id="KW-1185">Reference proteome</keyword>
<evidence type="ECO:0000256" key="1">
    <source>
        <dbReference type="SAM" id="Phobius"/>
    </source>
</evidence>
<dbReference type="Proteomes" id="UP000316256">
    <property type="component" value="Unassembled WGS sequence"/>
</dbReference>
<dbReference type="InterPro" id="IPR013901">
    <property type="entry name" value="Anthrone_oxy"/>
</dbReference>
<keyword evidence="1" id="KW-0812">Transmembrane</keyword>
<gene>
    <name evidence="2" type="ORF">FK531_07405</name>
</gene>
<feature type="transmembrane region" description="Helical" evidence="1">
    <location>
        <begin position="7"/>
        <end position="33"/>
    </location>
</feature>
<dbReference type="Pfam" id="PF08592">
    <property type="entry name" value="Anthrone_oxy"/>
    <property type="match status" value="1"/>
</dbReference>
<dbReference type="OrthoDB" id="428263at2"/>
<dbReference type="AlphaFoldDB" id="A0A541BLX8"/>
<feature type="transmembrane region" description="Helical" evidence="1">
    <location>
        <begin position="142"/>
        <end position="164"/>
    </location>
</feature>
<evidence type="ECO:0000313" key="3">
    <source>
        <dbReference type="Proteomes" id="UP000316256"/>
    </source>
</evidence>
<proteinExistence type="predicted"/>
<reference evidence="2 3" key="1">
    <citation type="submission" date="2019-06" db="EMBL/GenBank/DDBJ databases">
        <title>Rhodococcus spaelei sp. nov., isolated from a cave.</title>
        <authorList>
            <person name="Lee S.D."/>
        </authorList>
    </citation>
    <scope>NUCLEOTIDE SEQUENCE [LARGE SCALE GENOMIC DNA]</scope>
    <source>
        <strain evidence="2 3">C9-5</strain>
    </source>
</reference>
<evidence type="ECO:0000313" key="2">
    <source>
        <dbReference type="EMBL" id="TQF73333.1"/>
    </source>
</evidence>
<comment type="caution">
    <text evidence="2">The sequence shown here is derived from an EMBL/GenBank/DDBJ whole genome shotgun (WGS) entry which is preliminary data.</text>
</comment>
<keyword evidence="1" id="KW-0472">Membrane</keyword>
<name>A0A541BLX8_9NOCA</name>
<keyword evidence="1" id="KW-1133">Transmembrane helix</keyword>
<feature type="transmembrane region" description="Helical" evidence="1">
    <location>
        <begin position="53"/>
        <end position="74"/>
    </location>
</feature>